<gene>
    <name evidence="1" type="primary">Fkbpl</name>
    <name evidence="1" type="ORF">GRAPIC_R15895</name>
</gene>
<evidence type="ECO:0000313" key="1">
    <source>
        <dbReference type="EMBL" id="NWV44367.1"/>
    </source>
</evidence>
<dbReference type="Proteomes" id="UP000575029">
    <property type="component" value="Unassembled WGS sequence"/>
</dbReference>
<evidence type="ECO:0000313" key="2">
    <source>
        <dbReference type="Proteomes" id="UP000575029"/>
    </source>
</evidence>
<dbReference type="InterPro" id="IPR011990">
    <property type="entry name" value="TPR-like_helical_dom_sf"/>
</dbReference>
<dbReference type="InterPro" id="IPR019734">
    <property type="entry name" value="TPR_rpt"/>
</dbReference>
<dbReference type="PANTHER" id="PTHR46512:SF10">
    <property type="entry name" value="FK506-BINDING PROTEIN-LIKE"/>
    <property type="match status" value="1"/>
</dbReference>
<reference evidence="1 2" key="1">
    <citation type="submission" date="2019-09" db="EMBL/GenBank/DDBJ databases">
        <title>Bird 10,000 Genomes (B10K) Project - Family phase.</title>
        <authorList>
            <person name="Zhang G."/>
        </authorList>
    </citation>
    <scope>NUCLEOTIDE SEQUENCE [LARGE SCALE GENOMIC DNA]</scope>
    <source>
        <strain evidence="1">B10K-DU-029-50</strain>
        <tissue evidence="1">Heart</tissue>
    </source>
</reference>
<dbReference type="SMART" id="SM00028">
    <property type="entry name" value="TPR"/>
    <property type="match status" value="2"/>
</dbReference>
<sequence length="189" mass="20100">MTSGELALLRPAGVTMATVAIRLGRFTPPPPFWETPPMQRWRSVTSGQARATALLTAGMVSAARMVYSRSIRAAILAGGPPPYSPDITAVKAELHAGLASVQLRLGLPAAAAANAGKALALHPAHLEARYRRGVAQAAMMDLEAAMADLMAVLRVQPGHAGARRELRRVRGAARERDARLARRLGRLFA</sequence>
<organism evidence="1 2">
    <name type="scientific">Grantiella picta</name>
    <dbReference type="NCBI Taxonomy" id="266360"/>
    <lineage>
        <taxon>Eukaryota</taxon>
        <taxon>Metazoa</taxon>
        <taxon>Chordata</taxon>
        <taxon>Craniata</taxon>
        <taxon>Vertebrata</taxon>
        <taxon>Euteleostomi</taxon>
        <taxon>Archelosauria</taxon>
        <taxon>Archosauria</taxon>
        <taxon>Dinosauria</taxon>
        <taxon>Saurischia</taxon>
        <taxon>Theropoda</taxon>
        <taxon>Coelurosauria</taxon>
        <taxon>Aves</taxon>
        <taxon>Neognathae</taxon>
        <taxon>Neoaves</taxon>
        <taxon>Telluraves</taxon>
        <taxon>Australaves</taxon>
        <taxon>Passeriformes</taxon>
        <taxon>Meliphagoidea</taxon>
        <taxon>Meliphagidae</taxon>
        <taxon>Grantiella</taxon>
    </lineage>
</organism>
<dbReference type="SUPFAM" id="SSF48452">
    <property type="entry name" value="TPR-like"/>
    <property type="match status" value="1"/>
</dbReference>
<dbReference type="AlphaFoldDB" id="A0A7K6F0C6"/>
<name>A0A7K6F0C6_9PASS</name>
<dbReference type="PANTHER" id="PTHR46512">
    <property type="entry name" value="PEPTIDYLPROLYL ISOMERASE"/>
    <property type="match status" value="1"/>
</dbReference>
<proteinExistence type="predicted"/>
<dbReference type="Gene3D" id="1.25.40.10">
    <property type="entry name" value="Tetratricopeptide repeat domain"/>
    <property type="match status" value="1"/>
</dbReference>
<accession>A0A7K6F0C6</accession>
<comment type="caution">
    <text evidence="1">The sequence shown here is derived from an EMBL/GenBank/DDBJ whole genome shotgun (WGS) entry which is preliminary data.</text>
</comment>
<feature type="non-terminal residue" evidence="1">
    <location>
        <position position="1"/>
    </location>
</feature>
<keyword evidence="2" id="KW-1185">Reference proteome</keyword>
<dbReference type="InterPro" id="IPR050754">
    <property type="entry name" value="FKBP4/5/8-like"/>
</dbReference>
<feature type="non-terminal residue" evidence="1">
    <location>
        <position position="189"/>
    </location>
</feature>
<dbReference type="EMBL" id="VZRM01009169">
    <property type="protein sequence ID" value="NWV44367.1"/>
    <property type="molecule type" value="Genomic_DNA"/>
</dbReference>
<protein>
    <submittedName>
        <fullName evidence="1">FKBPL protein</fullName>
    </submittedName>
</protein>